<dbReference type="Proteomes" id="UP000014204">
    <property type="component" value="Unassembled WGS sequence"/>
</dbReference>
<dbReference type="HOGENOM" id="CLU_1624551_0_0_11"/>
<dbReference type="Pfam" id="PF01381">
    <property type="entry name" value="HTH_3"/>
    <property type="match status" value="1"/>
</dbReference>
<keyword evidence="3" id="KW-1185">Reference proteome</keyword>
<reference evidence="2 3" key="1">
    <citation type="submission" date="2013-04" db="EMBL/GenBank/DDBJ databases">
        <title>The Genome Sequence of Enterorhabdus caecimuris B7.</title>
        <authorList>
            <consortium name="The Broad Institute Genomics Platform"/>
            <consortium name="The Broad Institute Genome Sequencing Center for Infectious Disease"/>
            <person name="Earl A."/>
            <person name="Xavier R."/>
            <person name="Elson C."/>
            <person name="Duck W."/>
            <person name="Walker B."/>
            <person name="Young S."/>
            <person name="Zeng Q."/>
            <person name="Gargeya S."/>
            <person name="Fitzgerald M."/>
            <person name="Haas B."/>
            <person name="Abouelleil A."/>
            <person name="Allen A.W."/>
            <person name="Alvarado L."/>
            <person name="Arachchi H.M."/>
            <person name="Berlin A.M."/>
            <person name="Chapman S.B."/>
            <person name="Gainer-Dewar J."/>
            <person name="Goldberg J."/>
            <person name="Griggs A."/>
            <person name="Gujja S."/>
            <person name="Hansen M."/>
            <person name="Howarth C."/>
            <person name="Imamovic A."/>
            <person name="Ireland A."/>
            <person name="Larimer J."/>
            <person name="McCowan C."/>
            <person name="Murphy C."/>
            <person name="Pearson M."/>
            <person name="Poon T.W."/>
            <person name="Priest M."/>
            <person name="Roberts A."/>
            <person name="Saif S."/>
            <person name="Shea T."/>
            <person name="Sisk P."/>
            <person name="Sykes S."/>
            <person name="Wortman J."/>
            <person name="Nusbaum C."/>
            <person name="Birren B."/>
        </authorList>
    </citation>
    <scope>NUCLEOTIDE SEQUENCE [LARGE SCALE GENOMIC DNA]</scope>
    <source>
        <strain evidence="2 3">B7</strain>
    </source>
</reference>
<sequence length="163" mass="17699">MKSRRLALWRSPRLMSSEVSRALASSGMSREEAASKLGVSVSYLNRVAAGTKQPSEELERALVAAFGADPRAFARWEPAEVGSMVRVARAELGITAKYLSELTGVSRREICHIEKGRLTPTRASLSRLSSALVAIADEKGLVCESSRDLAAIEHANRIYGRQA</sequence>
<dbReference type="STRING" id="1235794.C811_00587"/>
<evidence type="ECO:0000313" key="2">
    <source>
        <dbReference type="EMBL" id="EOS52551.1"/>
    </source>
</evidence>
<dbReference type="InterPro" id="IPR010982">
    <property type="entry name" value="Lambda_DNA-bd_dom_sf"/>
</dbReference>
<proteinExistence type="predicted"/>
<comment type="caution">
    <text evidence="2">The sequence shown here is derived from an EMBL/GenBank/DDBJ whole genome shotgun (WGS) entry which is preliminary data.</text>
</comment>
<dbReference type="GeneID" id="82190193"/>
<dbReference type="SUPFAM" id="SSF47413">
    <property type="entry name" value="lambda repressor-like DNA-binding domains"/>
    <property type="match status" value="2"/>
</dbReference>
<evidence type="ECO:0000313" key="3">
    <source>
        <dbReference type="Proteomes" id="UP000014204"/>
    </source>
</evidence>
<dbReference type="EMBL" id="ASSY01000005">
    <property type="protein sequence ID" value="EOS52551.1"/>
    <property type="molecule type" value="Genomic_DNA"/>
</dbReference>
<accession>R9L275</accession>
<dbReference type="PROSITE" id="PS50943">
    <property type="entry name" value="HTH_CROC1"/>
    <property type="match status" value="2"/>
</dbReference>
<protein>
    <recommendedName>
        <fullName evidence="1">HTH cro/C1-type domain-containing protein</fullName>
    </recommendedName>
</protein>
<feature type="domain" description="HTH cro/C1-type" evidence="1">
    <location>
        <begin position="27"/>
        <end position="73"/>
    </location>
</feature>
<dbReference type="Pfam" id="PF13560">
    <property type="entry name" value="HTH_31"/>
    <property type="match status" value="1"/>
</dbReference>
<name>R9L275_9ACTN</name>
<dbReference type="RefSeq" id="WP_016308815.1">
    <property type="nucleotide sequence ID" value="NZ_KE159646.1"/>
</dbReference>
<dbReference type="SMART" id="SM00530">
    <property type="entry name" value="HTH_XRE"/>
    <property type="match status" value="2"/>
</dbReference>
<dbReference type="CDD" id="cd00093">
    <property type="entry name" value="HTH_XRE"/>
    <property type="match status" value="2"/>
</dbReference>
<organism evidence="2 3">
    <name type="scientific">Adlercreutzia caecimuris B7</name>
    <dbReference type="NCBI Taxonomy" id="1235794"/>
    <lineage>
        <taxon>Bacteria</taxon>
        <taxon>Bacillati</taxon>
        <taxon>Actinomycetota</taxon>
        <taxon>Coriobacteriia</taxon>
        <taxon>Eggerthellales</taxon>
        <taxon>Eggerthellaceae</taxon>
        <taxon>Adlercreutzia</taxon>
    </lineage>
</organism>
<dbReference type="Gene3D" id="1.10.260.40">
    <property type="entry name" value="lambda repressor-like DNA-binding domains"/>
    <property type="match status" value="2"/>
</dbReference>
<dbReference type="AlphaFoldDB" id="R9L275"/>
<dbReference type="GO" id="GO:0003677">
    <property type="term" value="F:DNA binding"/>
    <property type="evidence" value="ECO:0007669"/>
    <property type="project" value="InterPro"/>
</dbReference>
<feature type="domain" description="HTH cro/C1-type" evidence="1">
    <location>
        <begin position="85"/>
        <end position="138"/>
    </location>
</feature>
<evidence type="ECO:0000259" key="1">
    <source>
        <dbReference type="PROSITE" id="PS50943"/>
    </source>
</evidence>
<dbReference type="InterPro" id="IPR001387">
    <property type="entry name" value="Cro/C1-type_HTH"/>
</dbReference>
<gene>
    <name evidence="2" type="ORF">C811_00587</name>
</gene>